<dbReference type="AlphaFoldDB" id="A0A918YW54"/>
<feature type="signal peptide" evidence="1">
    <location>
        <begin position="1"/>
        <end position="25"/>
    </location>
</feature>
<name>A0A918YW54_9GAMM</name>
<proteinExistence type="predicted"/>
<evidence type="ECO:0000313" key="2">
    <source>
        <dbReference type="EMBL" id="GHE26790.1"/>
    </source>
</evidence>
<dbReference type="RefSeq" id="WP_186760962.1">
    <property type="nucleotide sequence ID" value="NZ_BNCF01000002.1"/>
</dbReference>
<dbReference type="EMBL" id="BNCF01000002">
    <property type="protein sequence ID" value="GHE26790.1"/>
    <property type="molecule type" value="Genomic_DNA"/>
</dbReference>
<sequence length="48" mass="5380">MKKKTWKAAGMMALIAATYVGVALANEPNQDCGAFWIWDPFGWFCNIL</sequence>
<protein>
    <submittedName>
        <fullName evidence="2">Uncharacterized protein</fullName>
    </submittedName>
</protein>
<feature type="chain" id="PRO_5038124013" evidence="1">
    <location>
        <begin position="26"/>
        <end position="48"/>
    </location>
</feature>
<evidence type="ECO:0000256" key="1">
    <source>
        <dbReference type="SAM" id="SignalP"/>
    </source>
</evidence>
<keyword evidence="1" id="KW-0732">Signal</keyword>
<gene>
    <name evidence="2" type="ORF">GCM10007167_04840</name>
</gene>
<reference evidence="2" key="2">
    <citation type="submission" date="2020-09" db="EMBL/GenBank/DDBJ databases">
        <authorList>
            <person name="Sun Q."/>
            <person name="Kim S."/>
        </authorList>
    </citation>
    <scope>NUCLEOTIDE SEQUENCE</scope>
    <source>
        <strain evidence="2">KCTC 32020</strain>
    </source>
</reference>
<reference evidence="2" key="1">
    <citation type="journal article" date="2014" name="Int. J. Syst. Evol. Microbiol.">
        <title>Complete genome sequence of Corynebacterium casei LMG S-19264T (=DSM 44701T), isolated from a smear-ripened cheese.</title>
        <authorList>
            <consortium name="US DOE Joint Genome Institute (JGI-PGF)"/>
            <person name="Walter F."/>
            <person name="Albersmeier A."/>
            <person name="Kalinowski J."/>
            <person name="Ruckert C."/>
        </authorList>
    </citation>
    <scope>NUCLEOTIDE SEQUENCE</scope>
    <source>
        <strain evidence="2">KCTC 32020</strain>
    </source>
</reference>
<organism evidence="2 3">
    <name type="scientific">Vulcaniibacterium thermophilum</name>
    <dbReference type="NCBI Taxonomy" id="1169913"/>
    <lineage>
        <taxon>Bacteria</taxon>
        <taxon>Pseudomonadati</taxon>
        <taxon>Pseudomonadota</taxon>
        <taxon>Gammaproteobacteria</taxon>
        <taxon>Lysobacterales</taxon>
        <taxon>Lysobacteraceae</taxon>
        <taxon>Vulcaniibacterium</taxon>
    </lineage>
</organism>
<dbReference type="Proteomes" id="UP000636453">
    <property type="component" value="Unassembled WGS sequence"/>
</dbReference>
<keyword evidence="3" id="KW-1185">Reference proteome</keyword>
<accession>A0A918YW54</accession>
<evidence type="ECO:0000313" key="3">
    <source>
        <dbReference type="Proteomes" id="UP000636453"/>
    </source>
</evidence>
<comment type="caution">
    <text evidence="2">The sequence shown here is derived from an EMBL/GenBank/DDBJ whole genome shotgun (WGS) entry which is preliminary data.</text>
</comment>